<evidence type="ECO:0000256" key="1">
    <source>
        <dbReference type="SAM" id="MobiDB-lite"/>
    </source>
</evidence>
<gene>
    <name evidence="2" type="ORF">AQJ46_24225</name>
</gene>
<dbReference type="Proteomes" id="UP000053669">
    <property type="component" value="Unassembled WGS sequence"/>
</dbReference>
<organism evidence="2 3">
    <name type="scientific">Streptomyces canus</name>
    <dbReference type="NCBI Taxonomy" id="58343"/>
    <lineage>
        <taxon>Bacteria</taxon>
        <taxon>Bacillati</taxon>
        <taxon>Actinomycetota</taxon>
        <taxon>Actinomycetes</taxon>
        <taxon>Kitasatosporales</taxon>
        <taxon>Streptomycetaceae</taxon>
        <taxon>Streptomyces</taxon>
        <taxon>Streptomyces aurantiacus group</taxon>
    </lineage>
</organism>
<proteinExistence type="predicted"/>
<accession>A0A101S4P4</accession>
<evidence type="ECO:0000313" key="3">
    <source>
        <dbReference type="Proteomes" id="UP000053669"/>
    </source>
</evidence>
<dbReference type="RefSeq" id="WP_059207591.1">
    <property type="nucleotide sequence ID" value="NZ_KQ948662.1"/>
</dbReference>
<dbReference type="AlphaFoldDB" id="A0A101S4P4"/>
<name>A0A101S4P4_9ACTN</name>
<sequence length="64" mass="6764">MSKDVTLDAGAAARHLRFGSLPERIRFEDMTEGADAAPGGGANASYGPEGDWKYYSCLALDLGL</sequence>
<dbReference type="STRING" id="58343.AQJ46_24225"/>
<feature type="region of interest" description="Disordered" evidence="1">
    <location>
        <begin position="29"/>
        <end position="49"/>
    </location>
</feature>
<protein>
    <submittedName>
        <fullName evidence="2">Uncharacterized protein</fullName>
    </submittedName>
</protein>
<dbReference type="EMBL" id="LMWU01000022">
    <property type="protein sequence ID" value="KUN67387.1"/>
    <property type="molecule type" value="Genomic_DNA"/>
</dbReference>
<evidence type="ECO:0000313" key="2">
    <source>
        <dbReference type="EMBL" id="KUN67387.1"/>
    </source>
</evidence>
<reference evidence="2 3" key="1">
    <citation type="submission" date="2015-10" db="EMBL/GenBank/DDBJ databases">
        <title>Draft genome sequence of Streptomyces canus DSM 40017, type strain for the species Streptomyces canus.</title>
        <authorList>
            <person name="Ruckert C."/>
            <person name="Winkler A."/>
            <person name="Kalinowski J."/>
            <person name="Kampfer P."/>
            <person name="Glaeser S."/>
        </authorList>
    </citation>
    <scope>NUCLEOTIDE SEQUENCE [LARGE SCALE GENOMIC DNA]</scope>
    <source>
        <strain evidence="2 3">DSM 40017</strain>
    </source>
</reference>
<comment type="caution">
    <text evidence="2">The sequence shown here is derived from an EMBL/GenBank/DDBJ whole genome shotgun (WGS) entry which is preliminary data.</text>
</comment>